<protein>
    <submittedName>
        <fullName evidence="16">TonB-dependent receptor</fullName>
    </submittedName>
</protein>
<dbReference type="PATRIC" id="fig|46429.4.peg.1754"/>
<evidence type="ECO:0000256" key="11">
    <source>
        <dbReference type="PROSITE-ProRule" id="PRU01360"/>
    </source>
</evidence>
<dbReference type="SUPFAM" id="SSF56935">
    <property type="entry name" value="Porins"/>
    <property type="match status" value="1"/>
</dbReference>
<evidence type="ECO:0000256" key="4">
    <source>
        <dbReference type="ARBA" id="ARBA00022496"/>
    </source>
</evidence>
<dbReference type="InterPro" id="IPR039426">
    <property type="entry name" value="TonB-dep_rcpt-like"/>
</dbReference>
<dbReference type="Pfam" id="PF07715">
    <property type="entry name" value="Plug"/>
    <property type="match status" value="1"/>
</dbReference>
<name>A0A081RFE1_SPHCR</name>
<dbReference type="InterPro" id="IPR012910">
    <property type="entry name" value="Plug_dom"/>
</dbReference>
<keyword evidence="4" id="KW-0410">Iron transport</keyword>
<dbReference type="EMBL" id="JFHR01000016">
    <property type="protein sequence ID" value="KEQ53914.1"/>
    <property type="molecule type" value="Genomic_DNA"/>
</dbReference>
<dbReference type="AlphaFoldDB" id="A0A081RFE1"/>
<keyword evidence="9 11" id="KW-0472">Membrane</keyword>
<evidence type="ECO:0000256" key="6">
    <source>
        <dbReference type="ARBA" id="ARBA00023004"/>
    </source>
</evidence>
<evidence type="ECO:0000256" key="5">
    <source>
        <dbReference type="ARBA" id="ARBA00022692"/>
    </source>
</evidence>
<keyword evidence="13" id="KW-0732">Signal</keyword>
<dbReference type="OrthoDB" id="127311at2"/>
<dbReference type="Pfam" id="PF00593">
    <property type="entry name" value="TonB_dep_Rec_b-barrel"/>
    <property type="match status" value="1"/>
</dbReference>
<organism evidence="16 17">
    <name type="scientific">Sphingobium chlorophenolicum</name>
    <dbReference type="NCBI Taxonomy" id="46429"/>
    <lineage>
        <taxon>Bacteria</taxon>
        <taxon>Pseudomonadati</taxon>
        <taxon>Pseudomonadota</taxon>
        <taxon>Alphaproteobacteria</taxon>
        <taxon>Sphingomonadales</taxon>
        <taxon>Sphingomonadaceae</taxon>
        <taxon>Sphingobium</taxon>
    </lineage>
</organism>
<keyword evidence="10 11" id="KW-0998">Cell outer membrane</keyword>
<dbReference type="Proteomes" id="UP000028411">
    <property type="component" value="Unassembled WGS sequence"/>
</dbReference>
<comment type="subcellular location">
    <subcellularLocation>
        <location evidence="1 11">Cell outer membrane</location>
        <topology evidence="1 11">Multi-pass membrane protein</topology>
    </subcellularLocation>
</comment>
<feature type="chain" id="PRO_5001763307" evidence="13">
    <location>
        <begin position="26"/>
        <end position="808"/>
    </location>
</feature>
<evidence type="ECO:0000256" key="10">
    <source>
        <dbReference type="ARBA" id="ARBA00023237"/>
    </source>
</evidence>
<evidence type="ECO:0000256" key="13">
    <source>
        <dbReference type="SAM" id="SignalP"/>
    </source>
</evidence>
<dbReference type="Gene3D" id="2.40.170.20">
    <property type="entry name" value="TonB-dependent receptor, beta-barrel domain"/>
    <property type="match status" value="1"/>
</dbReference>
<accession>A0A081RFE1</accession>
<comment type="caution">
    <text evidence="16">The sequence shown here is derived from an EMBL/GenBank/DDBJ whole genome shotgun (WGS) entry which is preliminary data.</text>
</comment>
<evidence type="ECO:0000256" key="12">
    <source>
        <dbReference type="RuleBase" id="RU003357"/>
    </source>
</evidence>
<evidence type="ECO:0000259" key="14">
    <source>
        <dbReference type="Pfam" id="PF00593"/>
    </source>
</evidence>
<feature type="domain" description="TonB-dependent receptor-like beta-barrel" evidence="14">
    <location>
        <begin position="321"/>
        <end position="773"/>
    </location>
</feature>
<dbReference type="GO" id="GO:0009279">
    <property type="term" value="C:cell outer membrane"/>
    <property type="evidence" value="ECO:0007669"/>
    <property type="project" value="UniProtKB-SubCell"/>
</dbReference>
<dbReference type="InterPro" id="IPR036942">
    <property type="entry name" value="Beta-barrel_TonB_sf"/>
</dbReference>
<keyword evidence="6" id="KW-0408">Iron</keyword>
<keyword evidence="2 11" id="KW-0813">Transport</keyword>
<evidence type="ECO:0000259" key="15">
    <source>
        <dbReference type="Pfam" id="PF07715"/>
    </source>
</evidence>
<feature type="signal peptide" evidence="13">
    <location>
        <begin position="1"/>
        <end position="25"/>
    </location>
</feature>
<keyword evidence="8 12" id="KW-0798">TonB box</keyword>
<evidence type="ECO:0000256" key="3">
    <source>
        <dbReference type="ARBA" id="ARBA00022452"/>
    </source>
</evidence>
<evidence type="ECO:0000256" key="9">
    <source>
        <dbReference type="ARBA" id="ARBA00023136"/>
    </source>
</evidence>
<keyword evidence="5 11" id="KW-0812">Transmembrane</keyword>
<evidence type="ECO:0000313" key="17">
    <source>
        <dbReference type="Proteomes" id="UP000028411"/>
    </source>
</evidence>
<dbReference type="PROSITE" id="PS52016">
    <property type="entry name" value="TONB_DEPENDENT_REC_3"/>
    <property type="match status" value="1"/>
</dbReference>
<evidence type="ECO:0000256" key="8">
    <source>
        <dbReference type="ARBA" id="ARBA00023077"/>
    </source>
</evidence>
<sequence>MRAIHKSFCSSAALAFSLLSSPAWAQDLNAAVAGADEPTSRQAARVGADDIIVTAQRRAQSLNDVGITINVASAETLQRQGVTSVADLAKVVPGFSVQTNGDGTPIYSLRGINFNAQNWANSPTVSISIDEAPIPFSIMSQGAILDLERVEVLKGPQGTLYGQNATGGAINLIAAKPTDSLQYGGEIGYGRFDTLQVQGFVSGPLTDTLKARAAVSVINSGPWQYSWSRHPGADPTLYGGTLVPSPNYEQDDKNGSQRKFSGRLLLDWEPSDALKFSLNLNGYVDNSDNQQPQLVIYRPGVPAFVDPRIIPPATGPNPLVNTYSARAAEWNPNFPRDRHNTFYQAALRVDYDVTPNLQLTSLSTYSRMDIDIKTNGSGYALAIQDYHWSGNIKAFSQEIRASGKIPGSGISYIIGANYAHDTSYQVDRWYDYLNSPQQAAGFFVYDAINDQKNDTYSVFANVDWDITSELTLSAGIRYTHAKHTATSCTYDVDGDSAAFFTGAINFARSTIGLAPFSGIQQGGCFTIGPESNGFLPYADPNSFKENNVPWRLNANYKFNRDLSVYGTISRGFKAGAYPSKAAASYLTLRPVTQEELTAYEAGIKARLFDDKLSINAAGYYYDYKDKQLITYTTDPLVGLVSQNNNVPKSSVKGFDADITFRPIDALTLKSAVTYADSKVGDFPDYDVFLNPINVRGNSFNLSPKWTSVSDAELRLPISTEADAFLGGSVTYNSVTWSDLSHSEVTKIDPWTTVDVRLGVTFKTGLELMLWSKNITNKYYWNLAYANAESVLRYSNMPRTFGATVRFKN</sequence>
<keyword evidence="16" id="KW-0675">Receptor</keyword>
<evidence type="ECO:0000256" key="2">
    <source>
        <dbReference type="ARBA" id="ARBA00022448"/>
    </source>
</evidence>
<evidence type="ECO:0000256" key="7">
    <source>
        <dbReference type="ARBA" id="ARBA00023065"/>
    </source>
</evidence>
<keyword evidence="3 11" id="KW-1134">Transmembrane beta strand</keyword>
<dbReference type="GO" id="GO:0006826">
    <property type="term" value="P:iron ion transport"/>
    <property type="evidence" value="ECO:0007669"/>
    <property type="project" value="UniProtKB-KW"/>
</dbReference>
<comment type="similarity">
    <text evidence="11 12">Belongs to the TonB-dependent receptor family.</text>
</comment>
<proteinExistence type="inferred from homology"/>
<dbReference type="InterPro" id="IPR000531">
    <property type="entry name" value="Beta-barrel_TonB"/>
</dbReference>
<dbReference type="eggNOG" id="COG4774">
    <property type="taxonomic scope" value="Bacteria"/>
</dbReference>
<dbReference type="PANTHER" id="PTHR32552:SF81">
    <property type="entry name" value="TONB-DEPENDENT OUTER MEMBRANE RECEPTOR"/>
    <property type="match status" value="1"/>
</dbReference>
<feature type="domain" description="TonB-dependent receptor plug" evidence="15">
    <location>
        <begin position="62"/>
        <end position="169"/>
    </location>
</feature>
<evidence type="ECO:0000313" key="16">
    <source>
        <dbReference type="EMBL" id="KEQ53914.1"/>
    </source>
</evidence>
<dbReference type="PANTHER" id="PTHR32552">
    <property type="entry name" value="FERRICHROME IRON RECEPTOR-RELATED"/>
    <property type="match status" value="1"/>
</dbReference>
<gene>
    <name evidence="16" type="ORF">BV95_01786</name>
</gene>
<reference evidence="16 17" key="1">
    <citation type="submission" date="2014-02" db="EMBL/GenBank/DDBJ databases">
        <title>Whole genome sequence of Sphingobium chlorophenolicum NBRC 16172.</title>
        <authorList>
            <person name="Gan H.M."/>
            <person name="Gan H.Y."/>
            <person name="Chew T.H."/>
            <person name="Savka M.A."/>
        </authorList>
    </citation>
    <scope>NUCLEOTIDE SEQUENCE [LARGE SCALE GENOMIC DNA]</scope>
    <source>
        <strain evidence="16 17">NBRC 16172</strain>
    </source>
</reference>
<evidence type="ECO:0000256" key="1">
    <source>
        <dbReference type="ARBA" id="ARBA00004571"/>
    </source>
</evidence>
<dbReference type="RefSeq" id="WP_081873321.1">
    <property type="nucleotide sequence ID" value="NZ_JFHR01000016.1"/>
</dbReference>
<keyword evidence="7" id="KW-0406">Ion transport</keyword>